<evidence type="ECO:0000313" key="3">
    <source>
        <dbReference type="Proteomes" id="UP000235916"/>
    </source>
</evidence>
<comment type="caution">
    <text evidence="2">The sequence shown here is derived from an EMBL/GenBank/DDBJ whole genome shotgun (WGS) entry which is preliminary data.</text>
</comment>
<reference evidence="2 3" key="1">
    <citation type="submission" date="2018-01" db="EMBL/GenBank/DDBJ databases">
        <title>Draft genome sequence of Paucibacter aquatile CR182 isolated from freshwater of the Nakdong River.</title>
        <authorList>
            <person name="Choi A."/>
            <person name="Chung E.J."/>
        </authorList>
    </citation>
    <scope>NUCLEOTIDE SEQUENCE [LARGE SCALE GENOMIC DNA]</scope>
    <source>
        <strain evidence="2 3">CR182</strain>
    </source>
</reference>
<dbReference type="OrthoDB" id="8889006at2"/>
<accession>A0A2N8L153</accession>
<sequence length="318" mass="34439">MTTSPTGLSTLICALGFMSQAAVAAPQAASAARSPEPDVHQITWLMPDSKVAGLGTGRSLGFSDRLVGYLSEHLPHIQHRSLVANSKRSWQLLARGEPVCIPAALRTPEREALAYFIDAQWVPPPQLIVRRDRVERVPRNGAGEVDLARLLSDSKLRGALFEGRSYGPHLDYLLKQAQGSSAIALYAHAGASDKLLNMVLADRADYTLDYNFMLRLRAPDHEAIQRSPPPASGPGGDADLLTLPVQGADEGMIGAMACPRNAWGMGALRQVDRVLGTPAGARFLREAVEGLLSPDIRRHYGPKIDAFYRERARPSKPG</sequence>
<dbReference type="Proteomes" id="UP000235916">
    <property type="component" value="Unassembled WGS sequence"/>
</dbReference>
<dbReference type="RefSeq" id="WP_102769365.1">
    <property type="nucleotide sequence ID" value="NZ_POSP01000003.1"/>
</dbReference>
<evidence type="ECO:0008006" key="4">
    <source>
        <dbReference type="Google" id="ProtNLM"/>
    </source>
</evidence>
<feature type="signal peptide" evidence="1">
    <location>
        <begin position="1"/>
        <end position="24"/>
    </location>
</feature>
<evidence type="ECO:0000256" key="1">
    <source>
        <dbReference type="SAM" id="SignalP"/>
    </source>
</evidence>
<dbReference type="EMBL" id="POSP01000003">
    <property type="protein sequence ID" value="PND39449.1"/>
    <property type="molecule type" value="Genomic_DNA"/>
</dbReference>
<keyword evidence="3" id="KW-1185">Reference proteome</keyword>
<proteinExistence type="predicted"/>
<dbReference type="AlphaFoldDB" id="A0A2N8L153"/>
<organism evidence="2 3">
    <name type="scientific">Kinneretia aquatilis</name>
    <dbReference type="NCBI Taxonomy" id="2070761"/>
    <lineage>
        <taxon>Bacteria</taxon>
        <taxon>Pseudomonadati</taxon>
        <taxon>Pseudomonadota</taxon>
        <taxon>Betaproteobacteria</taxon>
        <taxon>Burkholderiales</taxon>
        <taxon>Sphaerotilaceae</taxon>
        <taxon>Roseateles</taxon>
    </lineage>
</organism>
<protein>
    <recommendedName>
        <fullName evidence="4">TIGR02285 family protein</fullName>
    </recommendedName>
</protein>
<dbReference type="SUPFAM" id="SSF53850">
    <property type="entry name" value="Periplasmic binding protein-like II"/>
    <property type="match status" value="1"/>
</dbReference>
<name>A0A2N8L153_9BURK</name>
<keyword evidence="1" id="KW-0732">Signal</keyword>
<evidence type="ECO:0000313" key="2">
    <source>
        <dbReference type="EMBL" id="PND39449.1"/>
    </source>
</evidence>
<feature type="chain" id="PRO_5014912316" description="TIGR02285 family protein" evidence="1">
    <location>
        <begin position="25"/>
        <end position="318"/>
    </location>
</feature>
<gene>
    <name evidence="2" type="ORF">C1O66_19195</name>
</gene>